<dbReference type="GO" id="GO:0010008">
    <property type="term" value="C:endosome membrane"/>
    <property type="evidence" value="ECO:0007669"/>
    <property type="project" value="UniProtKB-SubCell"/>
</dbReference>
<accession>U4LAV5</accession>
<evidence type="ECO:0000256" key="4">
    <source>
        <dbReference type="ARBA" id="ARBA00011159"/>
    </source>
</evidence>
<evidence type="ECO:0000256" key="2">
    <source>
        <dbReference type="ARBA" id="ARBA00004134"/>
    </source>
</evidence>
<reference evidence="14 15" key="1">
    <citation type="journal article" date="2013" name="PLoS Genet.">
        <title>The genome and development-dependent transcriptomes of Pyronema confluens: a window into fungal evolution.</title>
        <authorList>
            <person name="Traeger S."/>
            <person name="Altegoer F."/>
            <person name="Freitag M."/>
            <person name="Gabaldon T."/>
            <person name="Kempken F."/>
            <person name="Kumar A."/>
            <person name="Marcet-Houben M."/>
            <person name="Poggeler S."/>
            <person name="Stajich J.E."/>
            <person name="Nowrousian M."/>
        </authorList>
    </citation>
    <scope>NUCLEOTIDE SEQUENCE [LARGE SCALE GENOMIC DNA]</scope>
    <source>
        <strain evidence="15">CBS 100304</strain>
        <tissue evidence="14">Vegetative mycelium</tissue>
    </source>
</reference>
<comment type="subcellular location">
    <subcellularLocation>
        <location evidence="3">Cell membrane</location>
        <topology evidence="3">Peripheral membrane protein</topology>
        <orientation evidence="3">Cytoplasmic side</orientation>
    </subcellularLocation>
    <subcellularLocation>
        <location evidence="2">Cytoplasm</location>
        <location evidence="2">Cytoskeleton</location>
        <location evidence="2">Actin patch</location>
    </subcellularLocation>
    <subcellularLocation>
        <location evidence="1">Endosome membrane</location>
        <topology evidence="1">Peripheral membrane protein</topology>
        <orientation evidence="1">Cytoplasmic side</orientation>
    </subcellularLocation>
</comment>
<evidence type="ECO:0000256" key="3">
    <source>
        <dbReference type="ARBA" id="ARBA00004413"/>
    </source>
</evidence>
<feature type="compositionally biased region" description="Polar residues" evidence="11">
    <location>
        <begin position="113"/>
        <end position="123"/>
    </location>
</feature>
<comment type="subunit">
    <text evidence="4">Component of the PAN1 actin cytoskeleton-regulatory complex.</text>
</comment>
<dbReference type="OMA" id="WRTPASV"/>
<feature type="compositionally biased region" description="Polar residues" evidence="11">
    <location>
        <begin position="444"/>
        <end position="457"/>
    </location>
</feature>
<dbReference type="SUPFAM" id="SSF47473">
    <property type="entry name" value="EF-hand"/>
    <property type="match status" value="1"/>
</dbReference>
<keyword evidence="8" id="KW-0009">Actin-binding</keyword>
<dbReference type="InterPro" id="IPR000261">
    <property type="entry name" value="EH_dom"/>
</dbReference>
<keyword evidence="9" id="KW-0206">Cytoskeleton</keyword>
<feature type="compositionally biased region" description="Polar residues" evidence="11">
    <location>
        <begin position="182"/>
        <end position="195"/>
    </location>
</feature>
<dbReference type="Gene3D" id="1.10.238.10">
    <property type="entry name" value="EF-hand"/>
    <property type="match status" value="1"/>
</dbReference>
<keyword evidence="6" id="KW-0967">Endosome</keyword>
<dbReference type="Pfam" id="PF12763">
    <property type="entry name" value="EH"/>
    <property type="match status" value="1"/>
</dbReference>
<evidence type="ECO:0000259" key="13">
    <source>
        <dbReference type="PROSITE" id="PS50222"/>
    </source>
</evidence>
<evidence type="ECO:0000256" key="1">
    <source>
        <dbReference type="ARBA" id="ARBA00004125"/>
    </source>
</evidence>
<keyword evidence="9" id="KW-0963">Cytoplasm</keyword>
<evidence type="ECO:0000256" key="8">
    <source>
        <dbReference type="ARBA" id="ARBA00023203"/>
    </source>
</evidence>
<keyword evidence="5" id="KW-0254">Endocytosis</keyword>
<dbReference type="SMART" id="SM00027">
    <property type="entry name" value="EH"/>
    <property type="match status" value="1"/>
</dbReference>
<dbReference type="CDD" id="cd00052">
    <property type="entry name" value="EH"/>
    <property type="match status" value="1"/>
</dbReference>
<dbReference type="eggNOG" id="KOG0998">
    <property type="taxonomic scope" value="Eukaryota"/>
</dbReference>
<evidence type="ECO:0000313" key="15">
    <source>
        <dbReference type="Proteomes" id="UP000018144"/>
    </source>
</evidence>
<evidence type="ECO:0000256" key="11">
    <source>
        <dbReference type="SAM" id="MobiDB-lite"/>
    </source>
</evidence>
<keyword evidence="15" id="KW-1185">Reference proteome</keyword>
<feature type="domain" description="EH" evidence="12">
    <location>
        <begin position="328"/>
        <end position="416"/>
    </location>
</feature>
<dbReference type="GO" id="GO:0016197">
    <property type="term" value="P:endosomal transport"/>
    <property type="evidence" value="ECO:0007669"/>
    <property type="project" value="TreeGrafter"/>
</dbReference>
<sequence>MAASIVFARSSPTRSPQQEATQGPSVQLRRKLFQDPSDDPTEAPGGFVGGLVGGIVSDDADTNSTKITKSTKLPPPLPKAHAEDPPRKVSPPVDSSSIDDISSLRSMFERRSTSSLHQPTANNPSLTAALLATQLSPPPSAASSRRTSPSRAGTTSPRRSPHRRIQSDSGPPPIPARKPSIATLTSQPSGDSQYSALTAANLATKTKGPKEAPAPPPPRRVGTSVLPRRTSFSSVSTRTTAADATLAASLAPSRTITPGPRKPPAPAPPPARRRRSLPALPKTLRDPNTKRSPSPTPKPPKTTFPPRNTKQLGEAHKHSWRWVITAQERRRYEGLFAANKDSNGDVINFKVKELWGRSRLEPRVLKAVYELVDRNKRGKLDREEFVVGLWLVDQALKGHKVPERVHEGLWEGVRLPVGLGNGMTEGTPAGSVYNGKETPVLKNETPQRALSRRTSPPQRALSHRFTPPALRAPSFLPERKDGPVNIPVVQKSSPPLPERGRDVLQKTPPLLAKEIPQDYSQVSTNSLSDPKALVSTANPIIPTAPAVPTAPSGPPKLPERSTSSETVRPVLQKSPPPSLPERREVLQKTPPKLPSRNS</sequence>
<dbReference type="EMBL" id="HF936188">
    <property type="protein sequence ID" value="CCX15518.1"/>
    <property type="molecule type" value="Genomic_DNA"/>
</dbReference>
<feature type="compositionally biased region" description="Pro residues" evidence="11">
    <location>
        <begin position="294"/>
        <end position="303"/>
    </location>
</feature>
<dbReference type="InterPro" id="IPR011992">
    <property type="entry name" value="EF-hand-dom_pair"/>
</dbReference>
<dbReference type="GO" id="GO:0030479">
    <property type="term" value="C:actin cortical patch"/>
    <property type="evidence" value="ECO:0007669"/>
    <property type="project" value="UniProtKB-SubCell"/>
</dbReference>
<dbReference type="Proteomes" id="UP000018144">
    <property type="component" value="Unassembled WGS sequence"/>
</dbReference>
<organism evidence="14 15">
    <name type="scientific">Pyronema omphalodes (strain CBS 100304)</name>
    <name type="common">Pyronema confluens</name>
    <dbReference type="NCBI Taxonomy" id="1076935"/>
    <lineage>
        <taxon>Eukaryota</taxon>
        <taxon>Fungi</taxon>
        <taxon>Dikarya</taxon>
        <taxon>Ascomycota</taxon>
        <taxon>Pezizomycotina</taxon>
        <taxon>Pezizomycetes</taxon>
        <taxon>Pezizales</taxon>
        <taxon>Pyronemataceae</taxon>
        <taxon>Pyronema</taxon>
    </lineage>
</organism>
<feature type="region of interest" description="Disordered" evidence="11">
    <location>
        <begin position="542"/>
        <end position="598"/>
    </location>
</feature>
<feature type="compositionally biased region" description="Low complexity" evidence="11">
    <location>
        <begin position="90"/>
        <end position="103"/>
    </location>
</feature>
<feature type="compositionally biased region" description="Pro residues" evidence="11">
    <location>
        <begin position="260"/>
        <end position="270"/>
    </location>
</feature>
<comment type="function">
    <text evidence="10">Component of the PAN1 actin cytoskeleton-regulatory complex required for the internalization of endosomes during actin-coupled endocytosis. The complex links the site of endocytosis to the cell membrane-associated actin cytoskeleton. Mediates uptake of external molecules and vacuolar degradation of plasma membrane proteins. Plays a role in the proper organization of the cell membrane-associated actin cytoskeleton and promotes its destabilization.</text>
</comment>
<evidence type="ECO:0000256" key="6">
    <source>
        <dbReference type="ARBA" id="ARBA00022753"/>
    </source>
</evidence>
<evidence type="ECO:0000313" key="14">
    <source>
        <dbReference type="EMBL" id="CCX15518.1"/>
    </source>
</evidence>
<gene>
    <name evidence="14" type="ORF">PCON_01846</name>
</gene>
<evidence type="ECO:0000256" key="9">
    <source>
        <dbReference type="ARBA" id="ARBA00023212"/>
    </source>
</evidence>
<dbReference type="GO" id="GO:0005509">
    <property type="term" value="F:calcium ion binding"/>
    <property type="evidence" value="ECO:0007669"/>
    <property type="project" value="InterPro"/>
</dbReference>
<dbReference type="PROSITE" id="PS50222">
    <property type="entry name" value="EF_HAND_2"/>
    <property type="match status" value="1"/>
</dbReference>
<feature type="compositionally biased region" description="Low complexity" evidence="11">
    <location>
        <begin position="228"/>
        <end position="251"/>
    </location>
</feature>
<protein>
    <submittedName>
        <fullName evidence="14">Similar to Increased rDNA silencing protein 4 acc. no. A1CBF3</fullName>
    </submittedName>
</protein>
<evidence type="ECO:0000256" key="10">
    <source>
        <dbReference type="ARBA" id="ARBA00025194"/>
    </source>
</evidence>
<keyword evidence="7" id="KW-0175">Coiled coil</keyword>
<dbReference type="GO" id="GO:0005886">
    <property type="term" value="C:plasma membrane"/>
    <property type="evidence" value="ECO:0007669"/>
    <property type="project" value="UniProtKB-SubCell"/>
</dbReference>
<dbReference type="OrthoDB" id="10045710at2759"/>
<proteinExistence type="predicted"/>
<evidence type="ECO:0000259" key="12">
    <source>
        <dbReference type="PROSITE" id="PS50031"/>
    </source>
</evidence>
<feature type="region of interest" description="Disordered" evidence="11">
    <location>
        <begin position="443"/>
        <end position="502"/>
    </location>
</feature>
<feature type="compositionally biased region" description="Low complexity" evidence="11">
    <location>
        <begin position="124"/>
        <end position="158"/>
    </location>
</feature>
<feature type="compositionally biased region" description="Polar residues" evidence="11">
    <location>
        <begin position="10"/>
        <end position="25"/>
    </location>
</feature>
<name>U4LAV5_PYROM</name>
<evidence type="ECO:0000256" key="5">
    <source>
        <dbReference type="ARBA" id="ARBA00022583"/>
    </source>
</evidence>
<dbReference type="InterPro" id="IPR002048">
    <property type="entry name" value="EF_hand_dom"/>
</dbReference>
<feature type="domain" description="EF-hand" evidence="13">
    <location>
        <begin position="360"/>
        <end position="395"/>
    </location>
</feature>
<dbReference type="PANTHER" id="PTHR11216">
    <property type="entry name" value="EH DOMAIN"/>
    <property type="match status" value="1"/>
</dbReference>
<dbReference type="AlphaFoldDB" id="U4LAV5"/>
<dbReference type="GO" id="GO:0006897">
    <property type="term" value="P:endocytosis"/>
    <property type="evidence" value="ECO:0007669"/>
    <property type="project" value="UniProtKB-KW"/>
</dbReference>
<dbReference type="STRING" id="1076935.U4LAV5"/>
<feature type="compositionally biased region" description="Low complexity" evidence="11">
    <location>
        <begin position="196"/>
        <end position="206"/>
    </location>
</feature>
<feature type="region of interest" description="Disordered" evidence="11">
    <location>
        <begin position="1"/>
        <end position="316"/>
    </location>
</feature>
<evidence type="ECO:0000256" key="7">
    <source>
        <dbReference type="ARBA" id="ARBA00023054"/>
    </source>
</evidence>
<dbReference type="PROSITE" id="PS50031">
    <property type="entry name" value="EH"/>
    <property type="match status" value="1"/>
</dbReference>
<dbReference type="GO" id="GO:0003779">
    <property type="term" value="F:actin binding"/>
    <property type="evidence" value="ECO:0007669"/>
    <property type="project" value="UniProtKB-KW"/>
</dbReference>